<evidence type="ECO:0000256" key="4">
    <source>
        <dbReference type="PIRSR" id="PIRSR606689-2"/>
    </source>
</evidence>
<dbReference type="Pfam" id="PF00025">
    <property type="entry name" value="Arf"/>
    <property type="match status" value="1"/>
</dbReference>
<dbReference type="InterPro" id="IPR024156">
    <property type="entry name" value="Small_GTPase_ARF"/>
</dbReference>
<reference evidence="5" key="2">
    <citation type="journal article" date="2023" name="Proc. Natl. Acad. Sci. U.S.A.">
        <title>A global phylogenomic analysis of the shiitake genus Lentinula.</title>
        <authorList>
            <person name="Sierra-Patev S."/>
            <person name="Min B."/>
            <person name="Naranjo-Ortiz M."/>
            <person name="Looney B."/>
            <person name="Konkel Z."/>
            <person name="Slot J.C."/>
            <person name="Sakamoto Y."/>
            <person name="Steenwyk J.L."/>
            <person name="Rokas A."/>
            <person name="Carro J."/>
            <person name="Camarero S."/>
            <person name="Ferreira P."/>
            <person name="Molpeceres G."/>
            <person name="Ruiz-Duenas F.J."/>
            <person name="Serrano A."/>
            <person name="Henrissat B."/>
            <person name="Drula E."/>
            <person name="Hughes K.W."/>
            <person name="Mata J.L."/>
            <person name="Ishikawa N.K."/>
            <person name="Vargas-Isla R."/>
            <person name="Ushijima S."/>
            <person name="Smith C.A."/>
            <person name="Donoghue J."/>
            <person name="Ahrendt S."/>
            <person name="Andreopoulos W."/>
            <person name="He G."/>
            <person name="LaButti K."/>
            <person name="Lipzen A."/>
            <person name="Ng V."/>
            <person name="Riley R."/>
            <person name="Sandor L."/>
            <person name="Barry K."/>
            <person name="Martinez A.T."/>
            <person name="Xiao Y."/>
            <person name="Gibbons J.G."/>
            <person name="Terashima K."/>
            <person name="Grigoriev I.V."/>
            <person name="Hibbett D."/>
        </authorList>
    </citation>
    <scope>NUCLEOTIDE SEQUENCE</scope>
    <source>
        <strain evidence="5">ET3784</strain>
    </source>
</reference>
<keyword evidence="6" id="KW-1185">Reference proteome</keyword>
<accession>A0AA38JZM4</accession>
<dbReference type="PANTHER" id="PTHR11711">
    <property type="entry name" value="ADP RIBOSYLATION FACTOR-RELATED"/>
    <property type="match status" value="1"/>
</dbReference>
<dbReference type="Gene3D" id="3.40.50.300">
    <property type="entry name" value="P-loop containing nucleotide triphosphate hydrolases"/>
    <property type="match status" value="1"/>
</dbReference>
<dbReference type="GO" id="GO:0046872">
    <property type="term" value="F:metal ion binding"/>
    <property type="evidence" value="ECO:0007669"/>
    <property type="project" value="UniProtKB-KW"/>
</dbReference>
<keyword evidence="4" id="KW-0460">Magnesium</keyword>
<dbReference type="PROSITE" id="PS51417">
    <property type="entry name" value="ARF"/>
    <property type="match status" value="1"/>
</dbReference>
<reference evidence="5" key="1">
    <citation type="submission" date="2022-08" db="EMBL/GenBank/DDBJ databases">
        <authorList>
            <consortium name="DOE Joint Genome Institute"/>
            <person name="Min B."/>
            <person name="Sierra-Patev S."/>
            <person name="Naranjo-Ortiz M."/>
            <person name="Looney B."/>
            <person name="Konkel Z."/>
            <person name="Slot J.C."/>
            <person name="Sakamoto Y."/>
            <person name="Steenwyk J.L."/>
            <person name="Rokas A."/>
            <person name="Carro J."/>
            <person name="Camarero S."/>
            <person name="Ferreira P."/>
            <person name="Molpeceres G."/>
            <person name="Ruiz-duenas F.J."/>
            <person name="Serrano A."/>
            <person name="Henrissat B."/>
            <person name="Drula E."/>
            <person name="Hughes K.W."/>
            <person name="Mata J.L."/>
            <person name="Ishikawa N.K."/>
            <person name="Vargas-Isla R."/>
            <person name="Ushijima S."/>
            <person name="Smith C.A."/>
            <person name="Ahrendt S."/>
            <person name="Andreopoulos W."/>
            <person name="He G."/>
            <person name="LaButti K."/>
            <person name="Lipzen A."/>
            <person name="Ng V."/>
            <person name="Riley R."/>
            <person name="Sandor L."/>
            <person name="Barry K."/>
            <person name="Martinez A.T."/>
            <person name="Xiao Y."/>
            <person name="Gibbons J.G."/>
            <person name="Terashima K."/>
            <person name="Hibbett D.S."/>
            <person name="Grigoriev I.V."/>
        </authorList>
    </citation>
    <scope>NUCLEOTIDE SEQUENCE</scope>
    <source>
        <strain evidence="5">ET3784</strain>
    </source>
</reference>
<keyword evidence="2 3" id="KW-0342">GTP-binding</keyword>
<dbReference type="Proteomes" id="UP001176059">
    <property type="component" value="Unassembled WGS sequence"/>
</dbReference>
<feature type="binding site" evidence="4">
    <location>
        <position position="29"/>
    </location>
    <ligand>
        <name>Mg(2+)</name>
        <dbReference type="ChEBI" id="CHEBI:18420"/>
    </ligand>
</feature>
<dbReference type="SUPFAM" id="SSF52540">
    <property type="entry name" value="P-loop containing nucleoside triphosphate hydrolases"/>
    <property type="match status" value="1"/>
</dbReference>
<dbReference type="EMBL" id="JANVFO010000007">
    <property type="protein sequence ID" value="KAJ3735968.1"/>
    <property type="molecule type" value="Genomic_DNA"/>
</dbReference>
<dbReference type="GO" id="GO:0003924">
    <property type="term" value="F:GTPase activity"/>
    <property type="evidence" value="ECO:0007669"/>
    <property type="project" value="InterPro"/>
</dbReference>
<dbReference type="SMART" id="SM00177">
    <property type="entry name" value="ARF"/>
    <property type="match status" value="1"/>
</dbReference>
<evidence type="ECO:0000313" key="6">
    <source>
        <dbReference type="Proteomes" id="UP001176059"/>
    </source>
</evidence>
<gene>
    <name evidence="5" type="ORF">DFJ43DRAFT_990699</name>
</gene>
<feature type="binding site" evidence="3">
    <location>
        <begin position="22"/>
        <end position="29"/>
    </location>
    <ligand>
        <name>GTP</name>
        <dbReference type="ChEBI" id="CHEBI:37565"/>
    </ligand>
</feature>
<dbReference type="AlphaFoldDB" id="A0AA38JZM4"/>
<keyword evidence="4" id="KW-0479">Metal-binding</keyword>
<dbReference type="InterPro" id="IPR006689">
    <property type="entry name" value="Small_GTPase_ARF/SAR"/>
</dbReference>
<proteinExistence type="predicted"/>
<evidence type="ECO:0000256" key="3">
    <source>
        <dbReference type="PIRSR" id="PIRSR606689-1"/>
    </source>
</evidence>
<name>A0AA38JZM4_9AGAR</name>
<protein>
    <submittedName>
        <fullName evidence="5">ADP-ribosylation factor</fullName>
    </submittedName>
</protein>
<evidence type="ECO:0000256" key="1">
    <source>
        <dbReference type="ARBA" id="ARBA00022741"/>
    </source>
</evidence>
<sequence>MLNHLLDRFYPEKFRYRIGLSGLDACGKTTLIQKLKYGEIIETVPTIGVVFTTANLNVPCSESILRCTVWEVGAPGCSPRSSRSLVKSVLTPSAAIVWLVDGRDRDRLVESVEELQEVVAPKGPNSLSMNAPILILVTKQDLSNTIPLDEIQRKFTPAISGRKFAIFRVSLVQDNDNQSANLVPAFDWLLANLKNRPLIPDATATKKLNEWISRAQSESTTEEDFLTQFHSINLPSWDHYTHIRLAYVILTTFGRQKGKNMIFTGIEKYINQSSKTQTRSRTFHVTMTYFWIQIVHFGICRMLIPTPSTSPNPQDTKNNEKNKKNQLFAQFILSNPFVTQGNLWEEYYSREVIMSPEAKEGMVFPDRKPLPSLISTSR</sequence>
<keyword evidence="1 3" id="KW-0547">Nucleotide-binding</keyword>
<evidence type="ECO:0000313" key="5">
    <source>
        <dbReference type="EMBL" id="KAJ3735968.1"/>
    </source>
</evidence>
<comment type="caution">
    <text evidence="5">The sequence shown here is derived from an EMBL/GenBank/DDBJ whole genome shotgun (WGS) entry which is preliminary data.</text>
</comment>
<evidence type="ECO:0000256" key="2">
    <source>
        <dbReference type="ARBA" id="ARBA00023134"/>
    </source>
</evidence>
<dbReference type="GO" id="GO:0005525">
    <property type="term" value="F:GTP binding"/>
    <property type="evidence" value="ECO:0007669"/>
    <property type="project" value="UniProtKB-KW"/>
</dbReference>
<feature type="binding site" evidence="4">
    <location>
        <position position="46"/>
    </location>
    <ligand>
        <name>Mg(2+)</name>
        <dbReference type="ChEBI" id="CHEBI:18420"/>
    </ligand>
</feature>
<organism evidence="5 6">
    <name type="scientific">Lentinula guzmanii</name>
    <dbReference type="NCBI Taxonomy" id="2804957"/>
    <lineage>
        <taxon>Eukaryota</taxon>
        <taxon>Fungi</taxon>
        <taxon>Dikarya</taxon>
        <taxon>Basidiomycota</taxon>
        <taxon>Agaricomycotina</taxon>
        <taxon>Agaricomycetes</taxon>
        <taxon>Agaricomycetidae</taxon>
        <taxon>Agaricales</taxon>
        <taxon>Marasmiineae</taxon>
        <taxon>Omphalotaceae</taxon>
        <taxon>Lentinula</taxon>
    </lineage>
</organism>
<dbReference type="InterPro" id="IPR027417">
    <property type="entry name" value="P-loop_NTPase"/>
</dbReference>